<sequence length="184" mass="20327">MKSVITCSKEAFICNRLLLSLCISLLCSACAQQPSHVAEVPSDLQPPAESPYLARINQLRAQTGYVAPASTTIEPAQGQEPVTDPVSGDPEPGSRLLWHFTDQQQQPSAAQSQVFSLWQRQQQHALSVQVGPVSGKTPLESARLALLRAQALQRWLDEQSVQAHVRYVPQMPLNQVLWQAERQP</sequence>
<keyword evidence="3" id="KW-1185">Reference proteome</keyword>
<dbReference type="AlphaFoldDB" id="A0A1H5EFI9"/>
<dbReference type="EMBL" id="FNSC01000001">
    <property type="protein sequence ID" value="SED89790.1"/>
    <property type="molecule type" value="Genomic_DNA"/>
</dbReference>
<name>A0A1H5EFI9_PSEAG</name>
<protein>
    <submittedName>
        <fullName evidence="2">Uncharacterized protein</fullName>
    </submittedName>
</protein>
<proteinExistence type="predicted"/>
<gene>
    <name evidence="2" type="ORF">SAMN05421553_3591</name>
</gene>
<reference evidence="3" key="1">
    <citation type="submission" date="2016-10" db="EMBL/GenBank/DDBJ databases">
        <authorList>
            <person name="Varghese N."/>
            <person name="Submissions S."/>
        </authorList>
    </citation>
    <scope>NUCLEOTIDE SEQUENCE [LARGE SCALE GENOMIC DNA]</scope>
    <source>
        <strain evidence="3">DSM 12111</strain>
    </source>
</reference>
<evidence type="ECO:0000256" key="1">
    <source>
        <dbReference type="SAM" id="SignalP"/>
    </source>
</evidence>
<dbReference type="STRING" id="53406.SAMN05421553_3591"/>
<evidence type="ECO:0000313" key="3">
    <source>
        <dbReference type="Proteomes" id="UP000242849"/>
    </source>
</evidence>
<keyword evidence="1" id="KW-0732">Signal</keyword>
<feature type="signal peptide" evidence="1">
    <location>
        <begin position="1"/>
        <end position="31"/>
    </location>
</feature>
<dbReference type="Proteomes" id="UP000242849">
    <property type="component" value="Unassembled WGS sequence"/>
</dbReference>
<accession>A0A1H5EFI9</accession>
<organism evidence="2 3">
    <name type="scientific">Pseudomonas anguilliseptica</name>
    <dbReference type="NCBI Taxonomy" id="53406"/>
    <lineage>
        <taxon>Bacteria</taxon>
        <taxon>Pseudomonadati</taxon>
        <taxon>Pseudomonadota</taxon>
        <taxon>Gammaproteobacteria</taxon>
        <taxon>Pseudomonadales</taxon>
        <taxon>Pseudomonadaceae</taxon>
        <taxon>Pseudomonas</taxon>
    </lineage>
</organism>
<feature type="chain" id="PRO_5017452134" evidence="1">
    <location>
        <begin position="32"/>
        <end position="184"/>
    </location>
</feature>
<evidence type="ECO:0000313" key="2">
    <source>
        <dbReference type="EMBL" id="SED89790.1"/>
    </source>
</evidence>